<proteinExistence type="predicted"/>
<evidence type="ECO:0000256" key="1">
    <source>
        <dbReference type="ARBA" id="ARBA00022722"/>
    </source>
</evidence>
<gene>
    <name evidence="6" type="ORF">SAMN05216555_103146</name>
</gene>
<evidence type="ECO:0000256" key="3">
    <source>
        <dbReference type="ARBA" id="ARBA00022801"/>
    </source>
</evidence>
<dbReference type="PANTHER" id="PTHR36173">
    <property type="entry name" value="RIBONUCLEASE VAPC16-RELATED"/>
    <property type="match status" value="1"/>
</dbReference>
<dbReference type="Proteomes" id="UP000182130">
    <property type="component" value="Unassembled WGS sequence"/>
</dbReference>
<dbReference type="InterPro" id="IPR052919">
    <property type="entry name" value="TA_system_RNase"/>
</dbReference>
<keyword evidence="4" id="KW-0460">Magnesium</keyword>
<dbReference type="STRING" id="1045773.SAMN05216555_103146"/>
<dbReference type="OrthoDB" id="9798990at2"/>
<keyword evidence="2" id="KW-0479">Metal-binding</keyword>
<organism evidence="6 7">
    <name type="scientific">Arthrobacter cupressi</name>
    <dbReference type="NCBI Taxonomy" id="1045773"/>
    <lineage>
        <taxon>Bacteria</taxon>
        <taxon>Bacillati</taxon>
        <taxon>Actinomycetota</taxon>
        <taxon>Actinomycetes</taxon>
        <taxon>Micrococcales</taxon>
        <taxon>Micrococcaceae</taxon>
        <taxon>Arthrobacter</taxon>
    </lineage>
</organism>
<keyword evidence="1" id="KW-0540">Nuclease</keyword>
<dbReference type="RefSeq" id="WP_074587421.1">
    <property type="nucleotide sequence ID" value="NZ_FNEI01000003.1"/>
</dbReference>
<keyword evidence="3" id="KW-0378">Hydrolase</keyword>
<sequence length="132" mass="14739">MGSTDYLLDTHALIWALTEPRKLSAKARRIVQSLDHRLLASAATAYELAYKHRLGKLPGLDGLLLGYPRHIAELCDEELSIRSNHALAAGQLEWDHRDPFDRLIAAQAIVESLVIITADQALQDFGLVETLW</sequence>
<dbReference type="Pfam" id="PF01850">
    <property type="entry name" value="PIN"/>
    <property type="match status" value="1"/>
</dbReference>
<dbReference type="EMBL" id="FNEI01000003">
    <property type="protein sequence ID" value="SDI58084.1"/>
    <property type="molecule type" value="Genomic_DNA"/>
</dbReference>
<dbReference type="GO" id="GO:0016787">
    <property type="term" value="F:hydrolase activity"/>
    <property type="evidence" value="ECO:0007669"/>
    <property type="project" value="UniProtKB-KW"/>
</dbReference>
<dbReference type="InterPro" id="IPR041705">
    <property type="entry name" value="PIN_Sll0205"/>
</dbReference>
<accession>A0A1G8LQX1</accession>
<evidence type="ECO:0000256" key="2">
    <source>
        <dbReference type="ARBA" id="ARBA00022723"/>
    </source>
</evidence>
<dbReference type="InterPro" id="IPR029060">
    <property type="entry name" value="PIN-like_dom_sf"/>
</dbReference>
<evidence type="ECO:0000259" key="5">
    <source>
        <dbReference type="Pfam" id="PF01850"/>
    </source>
</evidence>
<dbReference type="GO" id="GO:0046872">
    <property type="term" value="F:metal ion binding"/>
    <property type="evidence" value="ECO:0007669"/>
    <property type="project" value="UniProtKB-KW"/>
</dbReference>
<name>A0A1G8LQX1_9MICC</name>
<dbReference type="SUPFAM" id="SSF88723">
    <property type="entry name" value="PIN domain-like"/>
    <property type="match status" value="1"/>
</dbReference>
<reference evidence="7" key="1">
    <citation type="submission" date="2016-10" db="EMBL/GenBank/DDBJ databases">
        <authorList>
            <person name="Varghese N."/>
            <person name="Submissions S."/>
        </authorList>
    </citation>
    <scope>NUCLEOTIDE SEQUENCE [LARGE SCALE GENOMIC DNA]</scope>
    <source>
        <strain evidence="7">CGMCC 1.10783</strain>
    </source>
</reference>
<keyword evidence="7" id="KW-1185">Reference proteome</keyword>
<dbReference type="GO" id="GO:0004518">
    <property type="term" value="F:nuclease activity"/>
    <property type="evidence" value="ECO:0007669"/>
    <property type="project" value="UniProtKB-KW"/>
</dbReference>
<dbReference type="PANTHER" id="PTHR36173:SF2">
    <property type="entry name" value="RIBONUCLEASE VAPC16"/>
    <property type="match status" value="1"/>
</dbReference>
<evidence type="ECO:0000313" key="7">
    <source>
        <dbReference type="Proteomes" id="UP000182130"/>
    </source>
</evidence>
<evidence type="ECO:0000313" key="6">
    <source>
        <dbReference type="EMBL" id="SDI58084.1"/>
    </source>
</evidence>
<dbReference type="InterPro" id="IPR002716">
    <property type="entry name" value="PIN_dom"/>
</dbReference>
<dbReference type="Gene3D" id="3.40.50.1010">
    <property type="entry name" value="5'-nuclease"/>
    <property type="match status" value="1"/>
</dbReference>
<dbReference type="AlphaFoldDB" id="A0A1G8LQX1"/>
<feature type="domain" description="PIN" evidence="5">
    <location>
        <begin position="6"/>
        <end position="124"/>
    </location>
</feature>
<evidence type="ECO:0000256" key="4">
    <source>
        <dbReference type="ARBA" id="ARBA00022842"/>
    </source>
</evidence>
<dbReference type="CDD" id="cd09872">
    <property type="entry name" value="PIN_Sll0205-like"/>
    <property type="match status" value="1"/>
</dbReference>
<protein>
    <submittedName>
        <fullName evidence="6">PIN domain nuclease, a component of toxin-antitoxin system (PIN domain)</fullName>
    </submittedName>
</protein>